<proteinExistence type="predicted"/>
<evidence type="ECO:0000313" key="3">
    <source>
        <dbReference type="EMBL" id="SUG30527.1"/>
    </source>
</evidence>
<reference evidence="3 4" key="1">
    <citation type="submission" date="2018-06" db="EMBL/GenBank/DDBJ databases">
        <authorList>
            <consortium name="Pathogen Informatics"/>
            <person name="Doyle S."/>
        </authorList>
    </citation>
    <scope>NUCLEOTIDE SEQUENCE [LARGE SCALE GENOMIC DNA]</scope>
    <source>
        <strain evidence="3 4">NCTC7303</strain>
    </source>
</reference>
<dbReference type="EMBL" id="CP079713">
    <property type="protein sequence ID" value="QXW49377.1"/>
    <property type="molecule type" value="Genomic_DNA"/>
</dbReference>
<sequence length="120" mass="13587">MKQQVTFEYTLTVKHCIDTIAGFLRRVDVEPRPVIADILTQFESAVAQFPLGCQIYPELLKIGCAKYREFNHAEGYRVLYSVDGALVTTHAILAHRQDVQQLLFNGLITLTTCCMAIIRL</sequence>
<evidence type="ECO:0000313" key="4">
    <source>
        <dbReference type="Proteomes" id="UP000255443"/>
    </source>
</evidence>
<dbReference type="EMBL" id="AAMGFJ010000007">
    <property type="protein sequence ID" value="EDH0570201.1"/>
    <property type="molecule type" value="Genomic_DNA"/>
</dbReference>
<accession>A0A379SMA8</accession>
<dbReference type="EMBL" id="UGXC01000002">
    <property type="protein sequence ID" value="SUG30527.1"/>
    <property type="molecule type" value="Genomic_DNA"/>
</dbReference>
<reference evidence="1" key="2">
    <citation type="submission" date="2018-07" db="EMBL/GenBank/DDBJ databases">
        <authorList>
            <consortium name="GenomeTrakr network: Whole genome sequencing for foodborne pathogen traceback"/>
        </authorList>
    </citation>
    <scope>NUCLEOTIDE SEQUENCE</scope>
    <source>
        <strain evidence="1">FDA00001204</strain>
    </source>
</reference>
<organism evidence="3 4">
    <name type="scientific">Salmonella enterica subsp. arizonae</name>
    <dbReference type="NCBI Taxonomy" id="59203"/>
    <lineage>
        <taxon>Bacteria</taxon>
        <taxon>Pseudomonadati</taxon>
        <taxon>Pseudomonadota</taxon>
        <taxon>Gammaproteobacteria</taxon>
        <taxon>Enterobacterales</taxon>
        <taxon>Enterobacteriaceae</taxon>
        <taxon>Salmonella</taxon>
    </lineage>
</organism>
<dbReference type="Proteomes" id="UP000255443">
    <property type="component" value="Unassembled WGS sequence"/>
</dbReference>
<evidence type="ECO:0000313" key="2">
    <source>
        <dbReference type="EMBL" id="QXW49377.1"/>
    </source>
</evidence>
<gene>
    <name evidence="1" type="ORF">AHX45_08195</name>
    <name evidence="2" type="ORF">KX325_20905</name>
    <name evidence="3" type="ORF">NCTC7303_02747</name>
</gene>
<protein>
    <submittedName>
        <fullName evidence="3">Phage-like protein</fullName>
    </submittedName>
    <submittedName>
        <fullName evidence="1">Type II toxin-antitoxin system RelE/ParE family toxin</fullName>
    </submittedName>
</protein>
<dbReference type="AlphaFoldDB" id="A0A379SMA8"/>
<evidence type="ECO:0000313" key="1">
    <source>
        <dbReference type="EMBL" id="EDH0570201.1"/>
    </source>
</evidence>
<name>A0A379SMA8_SALER</name>
<reference evidence="2" key="3">
    <citation type="submission" date="2021-07" db="EMBL/GenBank/DDBJ databases">
        <title>Whole-Genome Sequences of non-enterica strains of Salmonella enterica isolated from poultry houses.</title>
        <authorList>
            <person name="Lamas A."/>
            <person name="Regal P."/>
            <person name="Miranda J.M."/>
            <person name="Vazquez B."/>
            <person name="Cepeda A."/>
            <person name="Franco C.M."/>
        </authorList>
    </citation>
    <scope>NUCLEOTIDE SEQUENCE</scope>
    <source>
        <strain evidence="2">LHICA_AZ23</strain>
    </source>
</reference>